<dbReference type="EMBL" id="FRAU01000001">
    <property type="protein sequence ID" value="SHK03352.1"/>
    <property type="molecule type" value="Genomic_DNA"/>
</dbReference>
<gene>
    <name evidence="1" type="ORF">SAMN04488087_0045</name>
</gene>
<sequence>MLVNQRATVNNVVIVPYLLERSAFSQEKYSKAGAKSGFILKQEEIYG</sequence>
<dbReference type="Proteomes" id="UP000185812">
    <property type="component" value="Unassembled WGS sequence"/>
</dbReference>
<accession>A0A1M6P631</accession>
<dbReference type="STRING" id="633813.SAMN04488087_0045"/>
<evidence type="ECO:0000313" key="1">
    <source>
        <dbReference type="EMBL" id="SHK03352.1"/>
    </source>
</evidence>
<protein>
    <submittedName>
        <fullName evidence="1">Uncharacterized protein</fullName>
    </submittedName>
</protein>
<proteinExistence type="predicted"/>
<dbReference type="AlphaFoldDB" id="A0A1M6P631"/>
<name>A0A1M6P631_9BACT</name>
<reference evidence="2" key="1">
    <citation type="submission" date="2016-11" db="EMBL/GenBank/DDBJ databases">
        <authorList>
            <person name="Varghese N."/>
            <person name="Submissions S."/>
        </authorList>
    </citation>
    <scope>NUCLEOTIDE SEQUENCE [LARGE SCALE GENOMIC DNA]</scope>
    <source>
        <strain evidence="2">DSM 22212</strain>
    </source>
</reference>
<organism evidence="1 2">
    <name type="scientific">Rhodothermus profundi</name>
    <dbReference type="NCBI Taxonomy" id="633813"/>
    <lineage>
        <taxon>Bacteria</taxon>
        <taxon>Pseudomonadati</taxon>
        <taxon>Rhodothermota</taxon>
        <taxon>Rhodothermia</taxon>
        <taxon>Rhodothermales</taxon>
        <taxon>Rhodothermaceae</taxon>
        <taxon>Rhodothermus</taxon>
    </lineage>
</organism>
<evidence type="ECO:0000313" key="2">
    <source>
        <dbReference type="Proteomes" id="UP000185812"/>
    </source>
</evidence>
<keyword evidence="2" id="KW-1185">Reference proteome</keyword>